<accession>A0AA47MWZ9</accession>
<dbReference type="PANTHER" id="PTHR47331">
    <property type="entry name" value="PHD-TYPE DOMAIN-CONTAINING PROTEIN"/>
    <property type="match status" value="1"/>
</dbReference>
<name>A0AA47MWZ9_MERPO</name>
<dbReference type="EMBL" id="JAOPHQ010002286">
    <property type="protein sequence ID" value="KAK0147690.1"/>
    <property type="molecule type" value="Genomic_DNA"/>
</dbReference>
<evidence type="ECO:0000313" key="2">
    <source>
        <dbReference type="Proteomes" id="UP001174136"/>
    </source>
</evidence>
<dbReference type="AlphaFoldDB" id="A0AA47MWZ9"/>
<dbReference type="Proteomes" id="UP001174136">
    <property type="component" value="Unassembled WGS sequence"/>
</dbReference>
<proteinExistence type="predicted"/>
<protein>
    <submittedName>
        <fullName evidence="1">Uncharacterized protein</fullName>
    </submittedName>
</protein>
<dbReference type="PANTHER" id="PTHR47331:SF5">
    <property type="entry name" value="RIBONUCLEASE H"/>
    <property type="match status" value="1"/>
</dbReference>
<organism evidence="1 2">
    <name type="scientific">Merluccius polli</name>
    <name type="common">Benguela hake</name>
    <name type="synonym">Merluccius cadenati</name>
    <dbReference type="NCBI Taxonomy" id="89951"/>
    <lineage>
        <taxon>Eukaryota</taxon>
        <taxon>Metazoa</taxon>
        <taxon>Chordata</taxon>
        <taxon>Craniata</taxon>
        <taxon>Vertebrata</taxon>
        <taxon>Euteleostomi</taxon>
        <taxon>Actinopterygii</taxon>
        <taxon>Neopterygii</taxon>
        <taxon>Teleostei</taxon>
        <taxon>Neoteleostei</taxon>
        <taxon>Acanthomorphata</taxon>
        <taxon>Zeiogadaria</taxon>
        <taxon>Gadariae</taxon>
        <taxon>Gadiformes</taxon>
        <taxon>Gadoidei</taxon>
        <taxon>Merlucciidae</taxon>
        <taxon>Merluccius</taxon>
    </lineage>
</organism>
<gene>
    <name evidence="1" type="ORF">N1851_012824</name>
</gene>
<keyword evidence="2" id="KW-1185">Reference proteome</keyword>
<reference evidence="1" key="1">
    <citation type="journal article" date="2023" name="Front. Mar. Sci.">
        <title>A new Merluccius polli reference genome to investigate the effects of global change in West African waters.</title>
        <authorList>
            <person name="Mateo J.L."/>
            <person name="Blanco-Fernandez C."/>
            <person name="Garcia-Vazquez E."/>
            <person name="Machado-Schiaffino G."/>
        </authorList>
    </citation>
    <scope>NUCLEOTIDE SEQUENCE</scope>
    <source>
        <strain evidence="1">C29</strain>
        <tissue evidence="1">Fin</tissue>
    </source>
</reference>
<evidence type="ECO:0000313" key="1">
    <source>
        <dbReference type="EMBL" id="KAK0147690.1"/>
    </source>
</evidence>
<sequence>MFHQFHVQVKDRKYLRFLWWKNRDMSTQPQEYRMKVLFFWCNIIPWLHKLWAQFIARDFYVDDGVTSAETVERAIQLAQERYVQRVVSAFTRKEFYRKCVAKVLAGMIRCQRC</sequence>
<comment type="caution">
    <text evidence="1">The sequence shown here is derived from an EMBL/GenBank/DDBJ whole genome shotgun (WGS) entry which is preliminary data.</text>
</comment>